<comment type="caution">
    <text evidence="3">The sequence shown here is derived from an EMBL/GenBank/DDBJ whole genome shotgun (WGS) entry which is preliminary data.</text>
</comment>
<proteinExistence type="predicted"/>
<keyword evidence="1" id="KW-0472">Membrane</keyword>
<dbReference type="GO" id="GO:0080120">
    <property type="term" value="P:CAAX-box protein maturation"/>
    <property type="evidence" value="ECO:0007669"/>
    <property type="project" value="UniProtKB-ARBA"/>
</dbReference>
<evidence type="ECO:0000313" key="3">
    <source>
        <dbReference type="EMBL" id="MBJ6723665.1"/>
    </source>
</evidence>
<keyword evidence="3" id="KW-0378">Hydrolase</keyword>
<feature type="transmembrane region" description="Helical" evidence="1">
    <location>
        <begin position="133"/>
        <end position="159"/>
    </location>
</feature>
<dbReference type="GO" id="GO:0006508">
    <property type="term" value="P:proteolysis"/>
    <property type="evidence" value="ECO:0007669"/>
    <property type="project" value="UniProtKB-KW"/>
</dbReference>
<evidence type="ECO:0000259" key="2">
    <source>
        <dbReference type="Pfam" id="PF02517"/>
    </source>
</evidence>
<feature type="transmembrane region" description="Helical" evidence="1">
    <location>
        <begin position="189"/>
        <end position="206"/>
    </location>
</feature>
<dbReference type="InterPro" id="IPR014346">
    <property type="entry name" value="Prenyl_protease-related"/>
</dbReference>
<keyword evidence="1" id="KW-0812">Transmembrane</keyword>
<feature type="transmembrane region" description="Helical" evidence="1">
    <location>
        <begin position="56"/>
        <end position="79"/>
    </location>
</feature>
<dbReference type="EMBL" id="JAEMHM010000002">
    <property type="protein sequence ID" value="MBJ6723665.1"/>
    <property type="molecule type" value="Genomic_DNA"/>
</dbReference>
<feature type="transmembrane region" description="Helical" evidence="1">
    <location>
        <begin position="165"/>
        <end position="182"/>
    </location>
</feature>
<dbReference type="Proteomes" id="UP000636888">
    <property type="component" value="Unassembled WGS sequence"/>
</dbReference>
<feature type="transmembrane region" description="Helical" evidence="1">
    <location>
        <begin position="26"/>
        <end position="44"/>
    </location>
</feature>
<keyword evidence="1" id="KW-1133">Transmembrane helix</keyword>
<dbReference type="NCBIfam" id="TIGR03008">
    <property type="entry name" value="pepcterm_CAAX"/>
    <property type="match status" value="1"/>
</dbReference>
<accession>A0A8J7JK83</accession>
<keyword evidence="4" id="KW-1185">Reference proteome</keyword>
<feature type="transmembrane region" description="Helical" evidence="1">
    <location>
        <begin position="102"/>
        <end position="121"/>
    </location>
</feature>
<keyword evidence="3" id="KW-0645">Protease</keyword>
<feature type="domain" description="CAAX prenyl protease 2/Lysostaphin resistance protein A-like" evidence="2">
    <location>
        <begin position="108"/>
        <end position="198"/>
    </location>
</feature>
<reference evidence="3" key="1">
    <citation type="submission" date="2020-12" db="EMBL/GenBank/DDBJ databases">
        <title>Geomonas sp. Red875, isolated from river sediment.</title>
        <authorList>
            <person name="Xu Z."/>
            <person name="Zhang Z."/>
            <person name="Masuda Y."/>
            <person name="Itoh H."/>
            <person name="Senoo K."/>
        </authorList>
    </citation>
    <scope>NUCLEOTIDE SEQUENCE</scope>
    <source>
        <strain evidence="3">Red875</strain>
    </source>
</reference>
<dbReference type="Pfam" id="PF02517">
    <property type="entry name" value="Rce1-like"/>
    <property type="match status" value="1"/>
</dbReference>
<sequence length="213" mass="23459">MAFIAVDEGATLLANRGLIHLVPTDLFYLYPLKVLAVALVLFRFRANYSEFNLKDLAGAGTSATICLIGVATCVLWVAMDWTTPLNAAPRGFDPTLLPEGPVRVIMTLFRVGGAVLVVPLMEELFWRSFLLRYLLNAQFETVPIGSFSWGSFIATTILFGLEHHLIIAGMAAGAIYSLILYRTRSIAQCVLAHAVTNLSLAGYVLWTGKWSFW</sequence>
<name>A0A8J7JK83_9BACT</name>
<dbReference type="GO" id="GO:0004175">
    <property type="term" value="F:endopeptidase activity"/>
    <property type="evidence" value="ECO:0007669"/>
    <property type="project" value="UniProtKB-ARBA"/>
</dbReference>
<organism evidence="3 4">
    <name type="scientific">Geomesophilobacter sediminis</name>
    <dbReference type="NCBI Taxonomy" id="2798584"/>
    <lineage>
        <taxon>Bacteria</taxon>
        <taxon>Pseudomonadati</taxon>
        <taxon>Thermodesulfobacteriota</taxon>
        <taxon>Desulfuromonadia</taxon>
        <taxon>Geobacterales</taxon>
        <taxon>Geobacteraceae</taxon>
        <taxon>Geomesophilobacter</taxon>
    </lineage>
</organism>
<evidence type="ECO:0000313" key="4">
    <source>
        <dbReference type="Proteomes" id="UP000636888"/>
    </source>
</evidence>
<dbReference type="AlphaFoldDB" id="A0A8J7JK83"/>
<evidence type="ECO:0000256" key="1">
    <source>
        <dbReference type="SAM" id="Phobius"/>
    </source>
</evidence>
<protein>
    <submittedName>
        <fullName evidence="3">CAAX prenyl protease-related protein</fullName>
    </submittedName>
</protein>
<dbReference type="InterPro" id="IPR003675">
    <property type="entry name" value="Rce1/LyrA-like_dom"/>
</dbReference>
<gene>
    <name evidence="3" type="ORF">JFN93_02980</name>
</gene>